<dbReference type="Pfam" id="PF13185">
    <property type="entry name" value="GAF_2"/>
    <property type="match status" value="1"/>
</dbReference>
<feature type="region of interest" description="Disordered" evidence="1">
    <location>
        <begin position="75"/>
        <end position="94"/>
    </location>
</feature>
<protein>
    <submittedName>
        <fullName evidence="3">GAF domain-containing protein</fullName>
    </submittedName>
</protein>
<feature type="domain" description="GAF" evidence="2">
    <location>
        <begin position="24"/>
        <end position="171"/>
    </location>
</feature>
<dbReference type="SMART" id="SM00065">
    <property type="entry name" value="GAF"/>
    <property type="match status" value="1"/>
</dbReference>
<dbReference type="EMBL" id="JBHUCP010000028">
    <property type="protein sequence ID" value="MFD1534102.1"/>
    <property type="molecule type" value="Genomic_DNA"/>
</dbReference>
<dbReference type="InterPro" id="IPR003018">
    <property type="entry name" value="GAF"/>
</dbReference>
<dbReference type="RefSeq" id="WP_343974112.1">
    <property type="nucleotide sequence ID" value="NZ_BAAAJG010000005.1"/>
</dbReference>
<sequence>MTVVDQSLVPLTLHVGRTSARDLDLTALLSRICTALPDATGAAGAVVLVMEPSDREPTLVASGAEAGRIGEVQRHGGAGPLPAVTRSGRPLRTPDLTRVGPPALAAAAAETGLTSSLVLPLIAGDERYGALQLLGTAARPVDPSQADAVRALLAALVARLVDVRALRQAAGPAEPRMPVPKPVPGPKPVPMPAPAPVPTLRPMPVPVPVQRAAPPPPLTQVDPGDVATMVIPAAVPAAVADAEATHVVAVPAQRRAAGARHRRADEPDDTPRGPNGEPARRPDPALVNRRHAAPADAPESRSGLRRRRR</sequence>
<proteinExistence type="predicted"/>
<comment type="caution">
    <text evidence="3">The sequence shown here is derived from an EMBL/GenBank/DDBJ whole genome shotgun (WGS) entry which is preliminary data.</text>
</comment>
<evidence type="ECO:0000313" key="4">
    <source>
        <dbReference type="Proteomes" id="UP001597145"/>
    </source>
</evidence>
<accession>A0ABW4FUS0</accession>
<name>A0ABW4FUS0_9PSEU</name>
<feature type="region of interest" description="Disordered" evidence="1">
    <location>
        <begin position="250"/>
        <end position="309"/>
    </location>
</feature>
<dbReference type="InterPro" id="IPR029016">
    <property type="entry name" value="GAF-like_dom_sf"/>
</dbReference>
<keyword evidence="4" id="KW-1185">Reference proteome</keyword>
<reference evidence="4" key="1">
    <citation type="journal article" date="2019" name="Int. J. Syst. Evol. Microbiol.">
        <title>The Global Catalogue of Microorganisms (GCM) 10K type strain sequencing project: providing services to taxonomists for standard genome sequencing and annotation.</title>
        <authorList>
            <consortium name="The Broad Institute Genomics Platform"/>
            <consortium name="The Broad Institute Genome Sequencing Center for Infectious Disease"/>
            <person name="Wu L."/>
            <person name="Ma J."/>
        </authorList>
    </citation>
    <scope>NUCLEOTIDE SEQUENCE [LARGE SCALE GENOMIC DNA]</scope>
    <source>
        <strain evidence="4">JCM 12165</strain>
    </source>
</reference>
<dbReference type="SUPFAM" id="SSF55781">
    <property type="entry name" value="GAF domain-like"/>
    <property type="match status" value="1"/>
</dbReference>
<evidence type="ECO:0000313" key="3">
    <source>
        <dbReference type="EMBL" id="MFD1534102.1"/>
    </source>
</evidence>
<dbReference type="Proteomes" id="UP001597145">
    <property type="component" value="Unassembled WGS sequence"/>
</dbReference>
<gene>
    <name evidence="3" type="ORF">ACFSCY_32260</name>
</gene>
<evidence type="ECO:0000259" key="2">
    <source>
        <dbReference type="SMART" id="SM00065"/>
    </source>
</evidence>
<evidence type="ECO:0000256" key="1">
    <source>
        <dbReference type="SAM" id="MobiDB-lite"/>
    </source>
</evidence>
<dbReference type="Gene3D" id="3.30.450.40">
    <property type="match status" value="1"/>
</dbReference>
<organism evidence="3 4">
    <name type="scientific">Pseudonocardia aurantiaca</name>
    <dbReference type="NCBI Taxonomy" id="75290"/>
    <lineage>
        <taxon>Bacteria</taxon>
        <taxon>Bacillati</taxon>
        <taxon>Actinomycetota</taxon>
        <taxon>Actinomycetes</taxon>
        <taxon>Pseudonocardiales</taxon>
        <taxon>Pseudonocardiaceae</taxon>
        <taxon>Pseudonocardia</taxon>
    </lineage>
</organism>